<organism evidence="2 3">
    <name type="scientific">Claviceps africana</name>
    <dbReference type="NCBI Taxonomy" id="83212"/>
    <lineage>
        <taxon>Eukaryota</taxon>
        <taxon>Fungi</taxon>
        <taxon>Dikarya</taxon>
        <taxon>Ascomycota</taxon>
        <taxon>Pezizomycotina</taxon>
        <taxon>Sordariomycetes</taxon>
        <taxon>Hypocreomycetidae</taxon>
        <taxon>Hypocreales</taxon>
        <taxon>Clavicipitaceae</taxon>
        <taxon>Claviceps</taxon>
    </lineage>
</organism>
<comment type="caution">
    <text evidence="2">The sequence shown here is derived from an EMBL/GenBank/DDBJ whole genome shotgun (WGS) entry which is preliminary data.</text>
</comment>
<evidence type="ECO:0000313" key="3">
    <source>
        <dbReference type="Proteomes" id="UP000811619"/>
    </source>
</evidence>
<evidence type="ECO:0000256" key="1">
    <source>
        <dbReference type="SAM" id="MobiDB-lite"/>
    </source>
</evidence>
<evidence type="ECO:0000313" key="2">
    <source>
        <dbReference type="EMBL" id="KAG5913118.1"/>
    </source>
</evidence>
<proteinExistence type="predicted"/>
<feature type="region of interest" description="Disordered" evidence="1">
    <location>
        <begin position="1"/>
        <end position="109"/>
    </location>
</feature>
<sequence length="156" mass="15986">MDRKQADGGFPAAGPATRSTNTRCSAAEHIPSHDEPAGASRGGMPTLDSPFTFPTSDLPPLPPYSVDAKAEAEAGPGPGPSSSSSSEKPMAIPQLAPDSASPFLPAYPPGLLAHGITQQAWRSFLDTLSAFLTAKVSDRAVAHAGDLAKSLGEPPR</sequence>
<keyword evidence="3" id="KW-1185">Reference proteome</keyword>
<reference evidence="2" key="1">
    <citation type="journal article" date="2020" name="bioRxiv">
        <title>Whole genome comparisons of ergot fungi reveals the divergence and evolution of species within the genus Claviceps are the result of varying mechanisms driving genome evolution and host range expansion.</title>
        <authorList>
            <person name="Wyka S.A."/>
            <person name="Mondo S.J."/>
            <person name="Liu M."/>
            <person name="Dettman J."/>
            <person name="Nalam V."/>
            <person name="Broders K.D."/>
        </authorList>
    </citation>
    <scope>NUCLEOTIDE SEQUENCE</scope>
    <source>
        <strain evidence="2">CCC 489</strain>
    </source>
</reference>
<dbReference type="OrthoDB" id="37659at2759"/>
<accession>A0A8K0IZE9</accession>
<dbReference type="EMBL" id="SRPY01001436">
    <property type="protein sequence ID" value="KAG5913118.1"/>
    <property type="molecule type" value="Genomic_DNA"/>
</dbReference>
<name>A0A8K0IZE9_9HYPO</name>
<feature type="non-terminal residue" evidence="2">
    <location>
        <position position="156"/>
    </location>
</feature>
<dbReference type="Proteomes" id="UP000811619">
    <property type="component" value="Unassembled WGS sequence"/>
</dbReference>
<gene>
    <name evidence="2" type="ORF">E4U42_001447</name>
</gene>
<dbReference type="AlphaFoldDB" id="A0A8K0IZE9"/>
<protein>
    <submittedName>
        <fullName evidence="2">Uncharacterized protein</fullName>
    </submittedName>
</protein>